<keyword evidence="1" id="KW-1133">Transmembrane helix</keyword>
<evidence type="ECO:0000313" key="3">
    <source>
        <dbReference type="EMBL" id="ADV44392.1"/>
    </source>
</evidence>
<dbReference type="PROSITE" id="PS51412">
    <property type="entry name" value="MACPF_2"/>
    <property type="match status" value="1"/>
</dbReference>
<accession>E6SUP7</accession>
<dbReference type="PATRIC" id="fig|693979.3.peg.2542"/>
<evidence type="ECO:0000256" key="1">
    <source>
        <dbReference type="SAM" id="Phobius"/>
    </source>
</evidence>
<dbReference type="EMBL" id="CP002352">
    <property type="protein sequence ID" value="ADV44392.1"/>
    <property type="molecule type" value="Genomic_DNA"/>
</dbReference>
<dbReference type="InterPro" id="IPR020864">
    <property type="entry name" value="MACPF"/>
</dbReference>
<dbReference type="Pfam" id="PF01823">
    <property type="entry name" value="MACPF"/>
    <property type="match status" value="1"/>
</dbReference>
<sequence length="529" mass="59952">MLLLDTVINFINFKIIIMKTIYFLSCVFLSLFLFSSCNDEIINSNLGLISTRSAGDGKYDLLGYGYDCTFSVFKGSRYGKARIIDIDRFLSGQGRDPITRVEKIMSPGNINIALLHGGGEVEAEWGADLNEYSQGQHNRYNVKSNINAFGLKLFTADLKSYYSDSSRFSNAYCFYRANIQKATRKLTMSEVSPSYLKYFLTDEFLDNLATYTGDQMVAKYGTHVLTDILLGGVSSTIFNAKMTSISNQKAFKNEADLFINQLSAGTGTTEAQKRFNNFKDVKISIKTYGGTSAIDQKISFDPFTGQLGNISFNYTDWMNSVTQSAEQIIGIGNNTTEICLLSDFIGNTTKKKEIEDAIIRYCEKQKVNMLSTPTFDYEEGVIYYNLATDSKNYLLVAYDIDYSWEAHSSHPAYLNRLPIDNRNPWEINTSGAWRVRWTFYPYGEYYRIGIKVNDGRDMALAIGQATLPFFNDGASDQLWDIESVVNQKDTYMLKHVSTGQYLCSTDHKLHPKNPNDKTLWFKIKITSKK</sequence>
<dbReference type="KEGG" id="bhl:Bache_2426"/>
<keyword evidence="1" id="KW-0812">Transmembrane</keyword>
<dbReference type="eggNOG" id="ENOG50315ZK">
    <property type="taxonomic scope" value="Bacteria"/>
</dbReference>
<evidence type="ECO:0000313" key="4">
    <source>
        <dbReference type="Proteomes" id="UP000008630"/>
    </source>
</evidence>
<name>E6SUP7_BACT6</name>
<reference evidence="3 4" key="2">
    <citation type="journal article" date="2011" name="Stand. Genomic Sci.">
        <title>Complete genome sequence of Bacteroides helcogenes type strain (P 36-108).</title>
        <authorList>
            <person name="Pati A."/>
            <person name="Gronow S."/>
            <person name="Zeytun A."/>
            <person name="Lapidus A."/>
            <person name="Nolan M."/>
            <person name="Hammon N."/>
            <person name="Deshpande S."/>
            <person name="Cheng J.F."/>
            <person name="Tapia R."/>
            <person name="Han C."/>
            <person name="Goodwin L."/>
            <person name="Pitluck S."/>
            <person name="Liolios K."/>
            <person name="Pagani I."/>
            <person name="Ivanova N."/>
            <person name="Mavromatis K."/>
            <person name="Chen A."/>
            <person name="Palaniappan K."/>
            <person name="Land M."/>
            <person name="Hauser L."/>
            <person name="Chang Y.J."/>
            <person name="Jeffries C.D."/>
            <person name="Detter J.C."/>
            <person name="Brambilla E."/>
            <person name="Rohde M."/>
            <person name="Goker M."/>
            <person name="Woyke T."/>
            <person name="Bristow J."/>
            <person name="Eisen J.A."/>
            <person name="Markowitz V."/>
            <person name="Hugenholtz P."/>
            <person name="Kyrpides N.C."/>
            <person name="Klenk H.P."/>
            <person name="Lucas S."/>
        </authorList>
    </citation>
    <scope>NUCLEOTIDE SEQUENCE [LARGE SCALE GENOMIC DNA]</scope>
    <source>
        <strain evidence="4">ATCC 35417 / DSM 20613 / JCM 6297 / CCUG 15421 / P 36-108</strain>
    </source>
</reference>
<organism evidence="3 4">
    <name type="scientific">Bacteroides helcogenes (strain ATCC 35417 / DSM 20613 / JCM 6297 / CCUG 15421 / P 36-108)</name>
    <dbReference type="NCBI Taxonomy" id="693979"/>
    <lineage>
        <taxon>Bacteria</taxon>
        <taxon>Pseudomonadati</taxon>
        <taxon>Bacteroidota</taxon>
        <taxon>Bacteroidia</taxon>
        <taxon>Bacteroidales</taxon>
        <taxon>Bacteroidaceae</taxon>
        <taxon>Bacteroides</taxon>
    </lineage>
</organism>
<dbReference type="AlphaFoldDB" id="E6SUP7"/>
<feature type="domain" description="MACPF" evidence="2">
    <location>
        <begin position="45"/>
        <end position="369"/>
    </location>
</feature>
<protein>
    <submittedName>
        <fullName evidence="3">Membrane attack complex component/perforin (MACPF) domain protein</fullName>
    </submittedName>
</protein>
<dbReference type="HOGENOM" id="CLU_514523_0_0_10"/>
<gene>
    <name evidence="3" type="ordered locus">Bache_2426</name>
</gene>
<dbReference type="STRING" id="693979.Bache_2426"/>
<proteinExistence type="predicted"/>
<feature type="transmembrane region" description="Helical" evidence="1">
    <location>
        <begin position="12"/>
        <end position="34"/>
    </location>
</feature>
<keyword evidence="1" id="KW-0472">Membrane</keyword>
<evidence type="ECO:0000259" key="2">
    <source>
        <dbReference type="PROSITE" id="PS51412"/>
    </source>
</evidence>
<keyword evidence="4" id="KW-1185">Reference proteome</keyword>
<dbReference type="Proteomes" id="UP000008630">
    <property type="component" value="Chromosome"/>
</dbReference>
<reference key="1">
    <citation type="submission" date="2010-11" db="EMBL/GenBank/DDBJ databases">
        <title>The complete genome of Bacteroides helcogenes P 36-108.</title>
        <authorList>
            <consortium name="US DOE Joint Genome Institute (JGI-PGF)"/>
            <person name="Lucas S."/>
            <person name="Copeland A."/>
            <person name="Lapidus A."/>
            <person name="Bruce D."/>
            <person name="Goodwin L."/>
            <person name="Pitluck S."/>
            <person name="Kyrpides N."/>
            <person name="Mavromatis K."/>
            <person name="Ivanova N."/>
            <person name="Zeytun A."/>
            <person name="Brettin T."/>
            <person name="Detter J.C."/>
            <person name="Tapia R."/>
            <person name="Han C."/>
            <person name="Land M."/>
            <person name="Hauser L."/>
            <person name="Markowitz V."/>
            <person name="Cheng J.-F."/>
            <person name="Hugenholtz P."/>
            <person name="Woyke T."/>
            <person name="Wu D."/>
            <person name="Gronow S."/>
            <person name="Wellnitz S."/>
            <person name="Brambilla E."/>
            <person name="Klenk H.-P."/>
            <person name="Eisen J.A."/>
        </authorList>
    </citation>
    <scope>NUCLEOTIDE SEQUENCE</scope>
    <source>
        <strain>P 36-108</strain>
    </source>
</reference>